<keyword evidence="3" id="KW-1185">Reference proteome</keyword>
<organism evidence="2 3">
    <name type="scientific">Alligator mississippiensis</name>
    <name type="common">American alligator</name>
    <dbReference type="NCBI Taxonomy" id="8496"/>
    <lineage>
        <taxon>Eukaryota</taxon>
        <taxon>Metazoa</taxon>
        <taxon>Chordata</taxon>
        <taxon>Craniata</taxon>
        <taxon>Vertebrata</taxon>
        <taxon>Euteleostomi</taxon>
        <taxon>Archelosauria</taxon>
        <taxon>Archosauria</taxon>
        <taxon>Crocodylia</taxon>
        <taxon>Alligatoridae</taxon>
        <taxon>Alligatorinae</taxon>
        <taxon>Alligator</taxon>
    </lineage>
</organism>
<accession>A0A151P0Q9</accession>
<evidence type="ECO:0000256" key="1">
    <source>
        <dbReference type="SAM" id="MobiDB-lite"/>
    </source>
</evidence>
<feature type="region of interest" description="Disordered" evidence="1">
    <location>
        <begin position="21"/>
        <end position="46"/>
    </location>
</feature>
<reference evidence="2 3" key="1">
    <citation type="journal article" date="2012" name="Genome Biol.">
        <title>Sequencing three crocodilian genomes to illuminate the evolution of archosaurs and amniotes.</title>
        <authorList>
            <person name="St John J.A."/>
            <person name="Braun E.L."/>
            <person name="Isberg S.R."/>
            <person name="Miles L.G."/>
            <person name="Chong A.Y."/>
            <person name="Gongora J."/>
            <person name="Dalzell P."/>
            <person name="Moran C."/>
            <person name="Bed'hom B."/>
            <person name="Abzhanov A."/>
            <person name="Burgess S.C."/>
            <person name="Cooksey A.M."/>
            <person name="Castoe T.A."/>
            <person name="Crawford N.G."/>
            <person name="Densmore L.D."/>
            <person name="Drew J.C."/>
            <person name="Edwards S.V."/>
            <person name="Faircloth B.C."/>
            <person name="Fujita M.K."/>
            <person name="Greenwold M.J."/>
            <person name="Hoffmann F.G."/>
            <person name="Howard J.M."/>
            <person name="Iguchi T."/>
            <person name="Janes D.E."/>
            <person name="Khan S.Y."/>
            <person name="Kohno S."/>
            <person name="de Koning A.J."/>
            <person name="Lance S.L."/>
            <person name="McCarthy F.M."/>
            <person name="McCormack J.E."/>
            <person name="Merchant M.E."/>
            <person name="Peterson D.G."/>
            <person name="Pollock D.D."/>
            <person name="Pourmand N."/>
            <person name="Raney B.J."/>
            <person name="Roessler K.A."/>
            <person name="Sanford J.R."/>
            <person name="Sawyer R.H."/>
            <person name="Schmidt C.J."/>
            <person name="Triplett E.W."/>
            <person name="Tuberville T.D."/>
            <person name="Venegas-Anaya M."/>
            <person name="Howard J.T."/>
            <person name="Jarvis E.D."/>
            <person name="Guillette L.J.Jr."/>
            <person name="Glenn T.C."/>
            <person name="Green R.E."/>
            <person name="Ray D.A."/>
        </authorList>
    </citation>
    <scope>NUCLEOTIDE SEQUENCE [LARGE SCALE GENOMIC DNA]</scope>
    <source>
        <strain evidence="2">KSC_2009_1</strain>
    </source>
</reference>
<feature type="compositionally biased region" description="Acidic residues" evidence="1">
    <location>
        <begin position="30"/>
        <end position="40"/>
    </location>
</feature>
<gene>
    <name evidence="2" type="ORF">Y1Q_0022374</name>
</gene>
<dbReference type="AlphaFoldDB" id="A0A151P0Q9"/>
<name>A0A151P0Q9_ALLMI</name>
<evidence type="ECO:0000313" key="2">
    <source>
        <dbReference type="EMBL" id="KYO42706.1"/>
    </source>
</evidence>
<comment type="caution">
    <text evidence="2">The sequence shown here is derived from an EMBL/GenBank/DDBJ whole genome shotgun (WGS) entry which is preliminary data.</text>
</comment>
<dbReference type="Proteomes" id="UP000050525">
    <property type="component" value="Unassembled WGS sequence"/>
</dbReference>
<sequence length="73" mass="8670">MEKSEVEKLIESHTEELTDVDLAELMTNSDNEDDENENEETERPNFNLGTLAELFRYSKELTDKMFEYDPFME</sequence>
<proteinExistence type="predicted"/>
<protein>
    <submittedName>
        <fullName evidence="2">Uncharacterized protein</fullName>
    </submittedName>
</protein>
<dbReference type="EMBL" id="AKHW03001358">
    <property type="protein sequence ID" value="KYO42706.1"/>
    <property type="molecule type" value="Genomic_DNA"/>
</dbReference>
<evidence type="ECO:0000313" key="3">
    <source>
        <dbReference type="Proteomes" id="UP000050525"/>
    </source>
</evidence>